<gene>
    <name evidence="3" type="ORF">AWB82_06249</name>
</gene>
<accession>A0A158D3S0</accession>
<evidence type="ECO:0000259" key="2">
    <source>
        <dbReference type="Pfam" id="PF19556"/>
    </source>
</evidence>
<dbReference type="RefSeq" id="WP_086973172.1">
    <property type="nucleotide sequence ID" value="NZ_FCOJ02000069.1"/>
</dbReference>
<feature type="compositionally biased region" description="Polar residues" evidence="1">
    <location>
        <begin position="159"/>
        <end position="168"/>
    </location>
</feature>
<evidence type="ECO:0000313" key="3">
    <source>
        <dbReference type="EMBL" id="SAK89282.1"/>
    </source>
</evidence>
<dbReference type="STRING" id="1777143.AWB82_06249"/>
<evidence type="ECO:0000313" key="4">
    <source>
        <dbReference type="Proteomes" id="UP000054596"/>
    </source>
</evidence>
<comment type="caution">
    <text evidence="3">The sequence shown here is derived from an EMBL/GenBank/DDBJ whole genome shotgun (WGS) entry which is preliminary data.</text>
</comment>
<dbReference type="Proteomes" id="UP000054596">
    <property type="component" value="Unassembled WGS sequence"/>
</dbReference>
<dbReference type="EMBL" id="FCOJ02000069">
    <property type="protein sequence ID" value="SAK89282.1"/>
    <property type="molecule type" value="Genomic_DNA"/>
</dbReference>
<evidence type="ECO:0000256" key="1">
    <source>
        <dbReference type="SAM" id="MobiDB-lite"/>
    </source>
</evidence>
<dbReference type="InterPro" id="IPR022273">
    <property type="entry name" value="PRTRC_protein-E"/>
</dbReference>
<feature type="region of interest" description="Disordered" evidence="1">
    <location>
        <begin position="97"/>
        <end position="168"/>
    </location>
</feature>
<dbReference type="OrthoDB" id="8562883at2"/>
<dbReference type="Pfam" id="PF19556">
    <property type="entry name" value="PRTRC_E"/>
    <property type="match status" value="1"/>
</dbReference>
<sequence>MFVAIEPLLRHCSKLTLSLQMKGDDMVVCVMPQGTAKDAAMLQPLALTASAAELDAGFVDALAAYTGAHASLAEQVAATTAILEAAKTTQVLKATKTLAKGSKPALPAPGRSSTASDSDEDDDSENASDSDSDNDNAEERSTASKESPTSSASAEPAKTGTNLASLFD</sequence>
<name>A0A158D3S0_9BURK</name>
<proteinExistence type="predicted"/>
<dbReference type="NCBIfam" id="TIGR03741">
    <property type="entry name" value="PRTRC_E"/>
    <property type="match status" value="1"/>
</dbReference>
<dbReference type="AlphaFoldDB" id="A0A158D3S0"/>
<feature type="compositionally biased region" description="Acidic residues" evidence="1">
    <location>
        <begin position="117"/>
        <end position="136"/>
    </location>
</feature>
<reference evidence="3" key="1">
    <citation type="submission" date="2016-01" db="EMBL/GenBank/DDBJ databases">
        <authorList>
            <person name="Peeters C."/>
        </authorList>
    </citation>
    <scope>NUCLEOTIDE SEQUENCE [LARGE SCALE GENOMIC DNA]</scope>
    <source>
        <strain evidence="3">LMG 29325</strain>
    </source>
</reference>
<keyword evidence="4" id="KW-1185">Reference proteome</keyword>
<feature type="domain" description="ParB-related ThiF-related cassette protein E" evidence="2">
    <location>
        <begin position="6"/>
        <end position="88"/>
    </location>
</feature>
<organism evidence="3 4">
    <name type="scientific">Caballeronia glebae</name>
    <dbReference type="NCBI Taxonomy" id="1777143"/>
    <lineage>
        <taxon>Bacteria</taxon>
        <taxon>Pseudomonadati</taxon>
        <taxon>Pseudomonadota</taxon>
        <taxon>Betaproteobacteria</taxon>
        <taxon>Burkholderiales</taxon>
        <taxon>Burkholderiaceae</taxon>
        <taxon>Caballeronia</taxon>
    </lineage>
</organism>
<feature type="compositionally biased region" description="Low complexity" evidence="1">
    <location>
        <begin position="144"/>
        <end position="158"/>
    </location>
</feature>
<protein>
    <recommendedName>
        <fullName evidence="2">ParB-related ThiF-related cassette protein E domain-containing protein</fullName>
    </recommendedName>
</protein>